<gene>
    <name evidence="2" type="ORF">ACHAW5_005575</name>
</gene>
<evidence type="ECO:0000313" key="3">
    <source>
        <dbReference type="Proteomes" id="UP001530315"/>
    </source>
</evidence>
<comment type="caution">
    <text evidence="2">The sequence shown here is derived from an EMBL/GenBank/DDBJ whole genome shotgun (WGS) entry which is preliminary data.</text>
</comment>
<reference evidence="2 3" key="1">
    <citation type="submission" date="2024-10" db="EMBL/GenBank/DDBJ databases">
        <title>Updated reference genomes for cyclostephanoid diatoms.</title>
        <authorList>
            <person name="Roberts W.R."/>
            <person name="Alverson A.J."/>
        </authorList>
    </citation>
    <scope>NUCLEOTIDE SEQUENCE [LARGE SCALE GENOMIC DNA]</scope>
    <source>
        <strain evidence="2 3">AJA276-08</strain>
    </source>
</reference>
<dbReference type="AlphaFoldDB" id="A0ABD3NPX8"/>
<dbReference type="Proteomes" id="UP001530315">
    <property type="component" value="Unassembled WGS sequence"/>
</dbReference>
<accession>A0ABD3NPX8</accession>
<feature type="region of interest" description="Disordered" evidence="1">
    <location>
        <begin position="168"/>
        <end position="204"/>
    </location>
</feature>
<feature type="compositionally biased region" description="Polar residues" evidence="1">
    <location>
        <begin position="168"/>
        <end position="188"/>
    </location>
</feature>
<name>A0ABD3NPX8_9STRA</name>
<evidence type="ECO:0000256" key="1">
    <source>
        <dbReference type="SAM" id="MobiDB-lite"/>
    </source>
</evidence>
<feature type="compositionally biased region" description="Pro residues" evidence="1">
    <location>
        <begin position="194"/>
        <end position="204"/>
    </location>
</feature>
<protein>
    <submittedName>
        <fullName evidence="2">Uncharacterized protein</fullName>
    </submittedName>
</protein>
<sequence length="204" mass="21753">MSTPALIWRMRMPIFSNSITFRGYSLQKESIDMDFTAKKSDEIHPWCDICETSFENLGWNDSRAVEKKKTRLSINPSMPPPWSASATAAPSGAAAAAAAAAASGTGGGRTAAPRTFPSSSPSGATIPTSVWYVKSVYDRPRTPNFPSPQLYTSPSSVATSVCLHPQLTFDTHSSSSPPRTTCSGSTCGRRSPNPSCPQNPSPHV</sequence>
<proteinExistence type="predicted"/>
<dbReference type="EMBL" id="JALLAZ020001337">
    <property type="protein sequence ID" value="KAL3776706.1"/>
    <property type="molecule type" value="Genomic_DNA"/>
</dbReference>
<keyword evidence="3" id="KW-1185">Reference proteome</keyword>
<organism evidence="2 3">
    <name type="scientific">Stephanodiscus triporus</name>
    <dbReference type="NCBI Taxonomy" id="2934178"/>
    <lineage>
        <taxon>Eukaryota</taxon>
        <taxon>Sar</taxon>
        <taxon>Stramenopiles</taxon>
        <taxon>Ochrophyta</taxon>
        <taxon>Bacillariophyta</taxon>
        <taxon>Coscinodiscophyceae</taxon>
        <taxon>Thalassiosirophycidae</taxon>
        <taxon>Stephanodiscales</taxon>
        <taxon>Stephanodiscaceae</taxon>
        <taxon>Stephanodiscus</taxon>
    </lineage>
</organism>
<evidence type="ECO:0000313" key="2">
    <source>
        <dbReference type="EMBL" id="KAL3776706.1"/>
    </source>
</evidence>